<evidence type="ECO:0000256" key="2">
    <source>
        <dbReference type="ARBA" id="ARBA00022525"/>
    </source>
</evidence>
<keyword evidence="5" id="KW-0064">Aspartyl protease</keyword>
<dbReference type="PANTHER" id="PTHR11480">
    <property type="entry name" value="SAPOSIN-RELATED"/>
    <property type="match status" value="1"/>
</dbReference>
<keyword evidence="5" id="KW-0645">Protease</keyword>
<feature type="domain" description="Saposin B-type" evidence="13">
    <location>
        <begin position="139"/>
        <end position="219"/>
    </location>
</feature>
<keyword evidence="2" id="KW-0964">Secreted</keyword>
<dbReference type="GO" id="GO:0004190">
    <property type="term" value="F:aspartic-type endopeptidase activity"/>
    <property type="evidence" value="ECO:0007669"/>
    <property type="project" value="UniProtKB-KW"/>
</dbReference>
<evidence type="ECO:0000259" key="13">
    <source>
        <dbReference type="PROSITE" id="PS50015"/>
    </source>
</evidence>
<evidence type="ECO:0000256" key="10">
    <source>
        <dbReference type="ARBA" id="ARBA00041094"/>
    </source>
</evidence>
<keyword evidence="14" id="KW-1185">Reference proteome</keyword>
<evidence type="ECO:0000256" key="7">
    <source>
        <dbReference type="ARBA" id="ARBA00023157"/>
    </source>
</evidence>
<name>A0A8B7MWR1_PHODC</name>
<dbReference type="PANTHER" id="PTHR11480:SF3">
    <property type="entry name" value="BCDNA.GH08312"/>
    <property type="match status" value="1"/>
</dbReference>
<dbReference type="InterPro" id="IPR008139">
    <property type="entry name" value="SaposinB_dom"/>
</dbReference>
<keyword evidence="3 12" id="KW-0732">Signal</keyword>
<evidence type="ECO:0000256" key="5">
    <source>
        <dbReference type="ARBA" id="ARBA00022750"/>
    </source>
</evidence>
<dbReference type="FunFam" id="1.10.225.10:FF:000008">
    <property type="entry name" value="Pulmonary surfactant-associated protein B"/>
    <property type="match status" value="1"/>
</dbReference>
<dbReference type="Proteomes" id="UP000228380">
    <property type="component" value="Chromosome 3"/>
</dbReference>
<keyword evidence="4" id="KW-0677">Repeat</keyword>
<dbReference type="GeneID" id="103721950"/>
<evidence type="ECO:0000256" key="3">
    <source>
        <dbReference type="ARBA" id="ARBA00022729"/>
    </source>
</evidence>
<feature type="domain" description="Saposin B-type" evidence="13">
    <location>
        <begin position="53"/>
        <end position="132"/>
    </location>
</feature>
<dbReference type="RefSeq" id="XP_026666163.2">
    <property type="nucleotide sequence ID" value="XM_026810362.2"/>
</dbReference>
<dbReference type="KEGG" id="pda:103721950"/>
<evidence type="ECO:0000313" key="14">
    <source>
        <dbReference type="Proteomes" id="UP000228380"/>
    </source>
</evidence>
<sequence>MGLRKEFLLLLILVVSWSNADARSLVTFDVTVSPVVVEAPRHENKISEAVLRDDQLCAMCENFTAQAAYFLGENKTQTEIIETLHQACSQLQPFEQQCILLVDYYASLFFGEITNIRPEEFCTKVNLCEKMVAVNLQKSEETCTLCHRVVAEITTKLKDPDAEFEIVKMLMKECNKMDHYGQECKKLVFRYVPLILVNGEKFLETTDVCASIHACEASQENVVGTGLLVETSFE</sequence>
<dbReference type="AlphaFoldDB" id="A0A8B7MWR1"/>
<keyword evidence="8" id="KW-0325">Glycoprotein</keyword>
<dbReference type="InterPro" id="IPR007856">
    <property type="entry name" value="SapB_1"/>
</dbReference>
<dbReference type="OrthoDB" id="69496at2759"/>
<evidence type="ECO:0000313" key="16">
    <source>
        <dbReference type="RefSeq" id="XP_026666163.2"/>
    </source>
</evidence>
<accession>A0A8B7MWR1</accession>
<dbReference type="Gene3D" id="1.10.225.10">
    <property type="entry name" value="Saposin-like"/>
    <property type="match status" value="2"/>
</dbReference>
<dbReference type="InterPro" id="IPR051428">
    <property type="entry name" value="Sphingo_Act-Surfact_Prot"/>
</dbReference>
<comment type="subcellular location">
    <subcellularLocation>
        <location evidence="1">Secreted</location>
        <location evidence="1">Extracellular space</location>
    </subcellularLocation>
</comment>
<keyword evidence="5" id="KW-0378">Hydrolase</keyword>
<dbReference type="RefSeq" id="XP_017701866.2">
    <property type="nucleotide sequence ID" value="XM_017846377.3"/>
</dbReference>
<dbReference type="GO" id="GO:0006629">
    <property type="term" value="P:lipid metabolic process"/>
    <property type="evidence" value="ECO:0007669"/>
    <property type="project" value="InterPro"/>
</dbReference>
<evidence type="ECO:0000313" key="15">
    <source>
        <dbReference type="RefSeq" id="XP_017701866.2"/>
    </source>
</evidence>
<dbReference type="Pfam" id="PF03489">
    <property type="entry name" value="SapB_2"/>
    <property type="match status" value="2"/>
</dbReference>
<dbReference type="InterPro" id="IPR008138">
    <property type="entry name" value="SapB_2"/>
</dbReference>
<evidence type="ECO:0000256" key="12">
    <source>
        <dbReference type="SAM" id="SignalP"/>
    </source>
</evidence>
<reference evidence="15 16" key="2">
    <citation type="submission" date="2025-04" db="UniProtKB">
        <authorList>
            <consortium name="RefSeq"/>
        </authorList>
    </citation>
    <scope>IDENTIFICATION</scope>
    <source>
        <tissue evidence="15 16">Young leaves</tissue>
    </source>
</reference>
<feature type="signal peptide" evidence="12">
    <location>
        <begin position="1"/>
        <end position="22"/>
    </location>
</feature>
<evidence type="ECO:0000256" key="11">
    <source>
        <dbReference type="ARBA" id="ARBA00041785"/>
    </source>
</evidence>
<organism evidence="14 15">
    <name type="scientific">Phoenix dactylifera</name>
    <name type="common">Date palm</name>
    <dbReference type="NCBI Taxonomy" id="42345"/>
    <lineage>
        <taxon>Eukaryota</taxon>
        <taxon>Viridiplantae</taxon>
        <taxon>Streptophyta</taxon>
        <taxon>Embryophyta</taxon>
        <taxon>Tracheophyta</taxon>
        <taxon>Spermatophyta</taxon>
        <taxon>Magnoliopsida</taxon>
        <taxon>Liliopsida</taxon>
        <taxon>Arecaceae</taxon>
        <taxon>Coryphoideae</taxon>
        <taxon>Phoeniceae</taxon>
        <taxon>Phoenix</taxon>
    </lineage>
</organism>
<feature type="chain" id="PRO_5044664331" description="Pulmonary surfactant-associated protein B" evidence="12">
    <location>
        <begin position="23"/>
        <end position="234"/>
    </location>
</feature>
<keyword evidence="6" id="KW-0865">Zymogen</keyword>
<comment type="function">
    <text evidence="9">Pulmonary surfactant-associated proteins promote alveolar stability by lowering the surface tension at the air-liquid interface in the peripheral air spaces. SP-B increases the collapse pressure of palmitic acid to nearly 70 millinewtons per meter.</text>
</comment>
<dbReference type="SUPFAM" id="SSF47862">
    <property type="entry name" value="Saposin"/>
    <property type="match status" value="2"/>
</dbReference>
<keyword evidence="7" id="KW-1015">Disulfide bond</keyword>
<evidence type="ECO:0000256" key="1">
    <source>
        <dbReference type="ARBA" id="ARBA00004239"/>
    </source>
</evidence>
<reference evidence="14" key="1">
    <citation type="journal article" date="2019" name="Nat. Commun.">
        <title>Genome-wide association mapping of date palm fruit traits.</title>
        <authorList>
            <person name="Hazzouri K.M."/>
            <person name="Gros-Balthazard M."/>
            <person name="Flowers J.M."/>
            <person name="Copetti D."/>
            <person name="Lemansour A."/>
            <person name="Lebrun M."/>
            <person name="Masmoudi K."/>
            <person name="Ferrand S."/>
            <person name="Dhar M.I."/>
            <person name="Fresquez Z.A."/>
            <person name="Rosas U."/>
            <person name="Zhang J."/>
            <person name="Talag J."/>
            <person name="Lee S."/>
            <person name="Kudrna D."/>
            <person name="Powell R.F."/>
            <person name="Leitch I.J."/>
            <person name="Krueger R.R."/>
            <person name="Wing R.A."/>
            <person name="Amiri K.M.A."/>
            <person name="Purugganan M.D."/>
        </authorList>
    </citation>
    <scope>NUCLEOTIDE SEQUENCE [LARGE SCALE GENOMIC DNA]</scope>
    <source>
        <strain evidence="14">cv. Khalas</strain>
    </source>
</reference>
<protein>
    <recommendedName>
        <fullName evidence="10">Pulmonary surfactant-associated protein B</fullName>
    </recommendedName>
    <alternativeName>
        <fullName evidence="11">Pulmonary surfactant-associated proteolipid SPL(Phe)</fullName>
    </alternativeName>
</protein>
<dbReference type="InterPro" id="IPR011001">
    <property type="entry name" value="Saposin-like"/>
</dbReference>
<dbReference type="PROSITE" id="PS50015">
    <property type="entry name" value="SAP_B"/>
    <property type="match status" value="2"/>
</dbReference>
<dbReference type="GO" id="GO:0005576">
    <property type="term" value="C:extracellular region"/>
    <property type="evidence" value="ECO:0007669"/>
    <property type="project" value="UniProtKB-SubCell"/>
</dbReference>
<dbReference type="SMART" id="SM00741">
    <property type="entry name" value="SapB"/>
    <property type="match status" value="2"/>
</dbReference>
<evidence type="ECO:0000256" key="4">
    <source>
        <dbReference type="ARBA" id="ARBA00022737"/>
    </source>
</evidence>
<evidence type="ECO:0000256" key="8">
    <source>
        <dbReference type="ARBA" id="ARBA00023180"/>
    </source>
</evidence>
<evidence type="ECO:0000256" key="9">
    <source>
        <dbReference type="ARBA" id="ARBA00037221"/>
    </source>
</evidence>
<proteinExistence type="predicted"/>
<gene>
    <name evidence="15 16" type="primary">LOC103721950</name>
</gene>
<dbReference type="Pfam" id="PF05184">
    <property type="entry name" value="SapB_1"/>
    <property type="match status" value="2"/>
</dbReference>
<evidence type="ECO:0000256" key="6">
    <source>
        <dbReference type="ARBA" id="ARBA00023145"/>
    </source>
</evidence>